<comment type="caution">
    <text evidence="1">The sequence shown here is derived from an EMBL/GenBank/DDBJ whole genome shotgun (WGS) entry which is preliminary data.</text>
</comment>
<dbReference type="EMBL" id="QXFU01000448">
    <property type="protein sequence ID" value="KAE9033313.1"/>
    <property type="molecule type" value="Genomic_DNA"/>
</dbReference>
<reference evidence="4 6" key="1">
    <citation type="submission" date="2018-09" db="EMBL/GenBank/DDBJ databases">
        <title>Genomic investigation of the strawberry pathogen Phytophthora fragariae indicates pathogenicity is determined by transcriptional variation in three key races.</title>
        <authorList>
            <person name="Adams T.M."/>
            <person name="Armitage A.D."/>
            <person name="Sobczyk M.K."/>
            <person name="Bates H.J."/>
            <person name="Dunwell J.M."/>
            <person name="Nellist C.F."/>
            <person name="Harrison R.J."/>
        </authorList>
    </citation>
    <scope>NUCLEOTIDE SEQUENCE [LARGE SCALE GENOMIC DNA]</scope>
    <source>
        <strain evidence="2 4">SCRP249</strain>
        <strain evidence="1 6">SCRP324</strain>
        <strain evidence="3 5">SCRP333</strain>
    </source>
</reference>
<name>A0A6A3MVW4_9STRA</name>
<evidence type="ECO:0000313" key="1">
    <source>
        <dbReference type="EMBL" id="KAE9033313.1"/>
    </source>
</evidence>
<evidence type="ECO:0000313" key="5">
    <source>
        <dbReference type="Proteomes" id="UP000434957"/>
    </source>
</evidence>
<evidence type="ECO:0000313" key="4">
    <source>
        <dbReference type="Proteomes" id="UP000429607"/>
    </source>
</evidence>
<gene>
    <name evidence="2" type="ORF">PR001_g8003</name>
    <name evidence="1" type="ORF">PR002_g8725</name>
    <name evidence="3" type="ORF">PR003_g8946</name>
</gene>
<dbReference type="EMBL" id="QXFV01000413">
    <property type="protein sequence ID" value="KAE9038309.1"/>
    <property type="molecule type" value="Genomic_DNA"/>
</dbReference>
<dbReference type="Proteomes" id="UP000435112">
    <property type="component" value="Unassembled WGS sequence"/>
</dbReference>
<dbReference type="Proteomes" id="UP000429607">
    <property type="component" value="Unassembled WGS sequence"/>
</dbReference>
<organism evidence="1 6">
    <name type="scientific">Phytophthora rubi</name>
    <dbReference type="NCBI Taxonomy" id="129364"/>
    <lineage>
        <taxon>Eukaryota</taxon>
        <taxon>Sar</taxon>
        <taxon>Stramenopiles</taxon>
        <taxon>Oomycota</taxon>
        <taxon>Peronosporomycetes</taxon>
        <taxon>Peronosporales</taxon>
        <taxon>Peronosporaceae</taxon>
        <taxon>Phytophthora</taxon>
    </lineage>
</organism>
<protein>
    <submittedName>
        <fullName evidence="1">Uncharacterized protein</fullName>
    </submittedName>
</protein>
<accession>A0A6A3MVW4</accession>
<keyword evidence="5" id="KW-1185">Reference proteome</keyword>
<dbReference type="AlphaFoldDB" id="A0A6A3MVW4"/>
<sequence length="57" mass="5964">MPSVAVGTVTLWCVRWSGIGCDDLTVSGENAETNVSLSLLLAQQDVQGEASGVEQLQ</sequence>
<evidence type="ECO:0000313" key="3">
    <source>
        <dbReference type="EMBL" id="KAE9343492.1"/>
    </source>
</evidence>
<proteinExistence type="predicted"/>
<dbReference type="Proteomes" id="UP000434957">
    <property type="component" value="Unassembled WGS sequence"/>
</dbReference>
<evidence type="ECO:0000313" key="2">
    <source>
        <dbReference type="EMBL" id="KAE9038309.1"/>
    </source>
</evidence>
<evidence type="ECO:0000313" key="6">
    <source>
        <dbReference type="Proteomes" id="UP000435112"/>
    </source>
</evidence>
<dbReference type="EMBL" id="QXFT01000455">
    <property type="protein sequence ID" value="KAE9343492.1"/>
    <property type="molecule type" value="Genomic_DNA"/>
</dbReference>